<gene>
    <name evidence="2" type="ORF">NECAME_08533</name>
</gene>
<sequence length="79" mass="8800">MDATRESPSLDRRKNEINDVEFSSDLLLSSVDLRVVLANCCRDSIEKEAEEYEQMDSIALDNSQHSEHDSALSGPLESG</sequence>
<proteinExistence type="predicted"/>
<protein>
    <submittedName>
        <fullName evidence="2">Uncharacterized protein</fullName>
    </submittedName>
</protein>
<name>W2TIJ6_NECAM</name>
<evidence type="ECO:0000313" key="2">
    <source>
        <dbReference type="EMBL" id="ETN81404.1"/>
    </source>
</evidence>
<evidence type="ECO:0000313" key="3">
    <source>
        <dbReference type="Proteomes" id="UP000053676"/>
    </source>
</evidence>
<dbReference type="KEGG" id="nai:NECAME_08533"/>
<accession>W2TIJ6</accession>
<feature type="region of interest" description="Disordered" evidence="1">
    <location>
        <begin position="54"/>
        <end position="79"/>
    </location>
</feature>
<dbReference type="Proteomes" id="UP000053676">
    <property type="component" value="Unassembled WGS sequence"/>
</dbReference>
<evidence type="ECO:0000256" key="1">
    <source>
        <dbReference type="SAM" id="MobiDB-lite"/>
    </source>
</evidence>
<reference evidence="3" key="1">
    <citation type="journal article" date="2014" name="Nat. Genet.">
        <title>Genome of the human hookworm Necator americanus.</title>
        <authorList>
            <person name="Tang Y.T."/>
            <person name="Gao X."/>
            <person name="Rosa B.A."/>
            <person name="Abubucker S."/>
            <person name="Hallsworth-Pepin K."/>
            <person name="Martin J."/>
            <person name="Tyagi R."/>
            <person name="Heizer E."/>
            <person name="Zhang X."/>
            <person name="Bhonagiri-Palsikar V."/>
            <person name="Minx P."/>
            <person name="Warren W.C."/>
            <person name="Wang Q."/>
            <person name="Zhan B."/>
            <person name="Hotez P.J."/>
            <person name="Sternberg P.W."/>
            <person name="Dougall A."/>
            <person name="Gaze S.T."/>
            <person name="Mulvenna J."/>
            <person name="Sotillo J."/>
            <person name="Ranganathan S."/>
            <person name="Rabelo E.M."/>
            <person name="Wilson R.K."/>
            <person name="Felgner P.L."/>
            <person name="Bethony J."/>
            <person name="Hawdon J.M."/>
            <person name="Gasser R.B."/>
            <person name="Loukas A."/>
            <person name="Mitreva M."/>
        </authorList>
    </citation>
    <scope>NUCLEOTIDE SEQUENCE [LARGE SCALE GENOMIC DNA]</scope>
</reference>
<dbReference type="AlphaFoldDB" id="W2TIJ6"/>
<keyword evidence="3" id="KW-1185">Reference proteome</keyword>
<dbReference type="EMBL" id="KI658737">
    <property type="protein sequence ID" value="ETN81404.1"/>
    <property type="molecule type" value="Genomic_DNA"/>
</dbReference>
<organism evidence="2 3">
    <name type="scientific">Necator americanus</name>
    <name type="common">Human hookworm</name>
    <dbReference type="NCBI Taxonomy" id="51031"/>
    <lineage>
        <taxon>Eukaryota</taxon>
        <taxon>Metazoa</taxon>
        <taxon>Ecdysozoa</taxon>
        <taxon>Nematoda</taxon>
        <taxon>Chromadorea</taxon>
        <taxon>Rhabditida</taxon>
        <taxon>Rhabditina</taxon>
        <taxon>Rhabditomorpha</taxon>
        <taxon>Strongyloidea</taxon>
        <taxon>Ancylostomatidae</taxon>
        <taxon>Bunostominae</taxon>
        <taxon>Necator</taxon>
    </lineage>
</organism>